<feature type="compositionally biased region" description="Basic and acidic residues" evidence="3">
    <location>
        <begin position="72"/>
        <end position="86"/>
    </location>
</feature>
<feature type="transmembrane region" description="Helical" evidence="4">
    <location>
        <begin position="15"/>
        <end position="33"/>
    </location>
</feature>
<proteinExistence type="predicted"/>
<dbReference type="CDD" id="cd17546">
    <property type="entry name" value="REC_hyHK_CKI1_RcsC-like"/>
    <property type="match status" value="1"/>
</dbReference>
<dbReference type="SUPFAM" id="SSF52172">
    <property type="entry name" value="CheY-like"/>
    <property type="match status" value="1"/>
</dbReference>
<comment type="caution">
    <text evidence="6">The sequence shown here is derived from an EMBL/GenBank/DDBJ whole genome shotgun (WGS) entry which is preliminary data.</text>
</comment>
<dbReference type="Gene3D" id="3.40.50.2300">
    <property type="match status" value="1"/>
</dbReference>
<sequence>MMSHEATMMSTSMPLYLMIGGGVLIVILIYLLVRMRRGETSAERPQRSPGETKKEVAEAPAPQPEPAGIQEAKPEKAPEPPRREAVGEGVPVYEKPIPETEGIDRGSFADFAGSRILAVDDNPLNLKLIERLMEGSGIVMETASDGAEALEKLRAPGARYDLVLMDVNMPGMD</sequence>
<evidence type="ECO:0000256" key="1">
    <source>
        <dbReference type="ARBA" id="ARBA00022553"/>
    </source>
</evidence>
<feature type="non-terminal residue" evidence="6">
    <location>
        <position position="173"/>
    </location>
</feature>
<evidence type="ECO:0000256" key="2">
    <source>
        <dbReference type="PROSITE-ProRule" id="PRU00169"/>
    </source>
</evidence>
<keyword evidence="4" id="KW-0812">Transmembrane</keyword>
<dbReference type="InterPro" id="IPR001789">
    <property type="entry name" value="Sig_transdc_resp-reg_receiver"/>
</dbReference>
<dbReference type="InterPro" id="IPR011006">
    <property type="entry name" value="CheY-like_superfamily"/>
</dbReference>
<evidence type="ECO:0000256" key="4">
    <source>
        <dbReference type="SAM" id="Phobius"/>
    </source>
</evidence>
<gene>
    <name evidence="6" type="ORF">ENJ74_04185</name>
</gene>
<feature type="domain" description="Response regulatory" evidence="5">
    <location>
        <begin position="115"/>
        <end position="173"/>
    </location>
</feature>
<keyword evidence="4" id="KW-1133">Transmembrane helix</keyword>
<reference evidence="6" key="1">
    <citation type="journal article" date="2020" name="mSystems">
        <title>Genome- and Community-Level Interaction Insights into Carbon Utilization and Element Cycling Functions of Hydrothermarchaeota in Hydrothermal Sediment.</title>
        <authorList>
            <person name="Zhou Z."/>
            <person name="Liu Y."/>
            <person name="Xu W."/>
            <person name="Pan J."/>
            <person name="Luo Z.H."/>
            <person name="Li M."/>
        </authorList>
    </citation>
    <scope>NUCLEOTIDE SEQUENCE [LARGE SCALE GENOMIC DNA]</scope>
    <source>
        <strain evidence="6">HyVt-513</strain>
    </source>
</reference>
<dbReference type="PROSITE" id="PS50110">
    <property type="entry name" value="RESPONSE_REGULATORY"/>
    <property type="match status" value="1"/>
</dbReference>
<dbReference type="Pfam" id="PF00072">
    <property type="entry name" value="Response_reg"/>
    <property type="match status" value="1"/>
</dbReference>
<keyword evidence="4" id="KW-0472">Membrane</keyword>
<dbReference type="PANTHER" id="PTHR45339:SF6">
    <property type="entry name" value="SENSORY HISTIDINE PROTEIN KINASE"/>
    <property type="match status" value="1"/>
</dbReference>
<feature type="modified residue" description="4-aspartylphosphate" evidence="2">
    <location>
        <position position="166"/>
    </location>
</feature>
<dbReference type="EMBL" id="DRNO01000282">
    <property type="protein sequence ID" value="HFC04051.1"/>
    <property type="molecule type" value="Genomic_DNA"/>
</dbReference>
<dbReference type="Proteomes" id="UP000885722">
    <property type="component" value="Unassembled WGS sequence"/>
</dbReference>
<feature type="region of interest" description="Disordered" evidence="3">
    <location>
        <begin position="39"/>
        <end position="98"/>
    </location>
</feature>
<evidence type="ECO:0000256" key="3">
    <source>
        <dbReference type="SAM" id="MobiDB-lite"/>
    </source>
</evidence>
<protein>
    <submittedName>
        <fullName evidence="6">Response regulator</fullName>
    </submittedName>
</protein>
<evidence type="ECO:0000313" key="6">
    <source>
        <dbReference type="EMBL" id="HFC04051.1"/>
    </source>
</evidence>
<organism evidence="6">
    <name type="scientific">Nitratifractor salsuginis</name>
    <dbReference type="NCBI Taxonomy" id="269261"/>
    <lineage>
        <taxon>Bacteria</taxon>
        <taxon>Pseudomonadati</taxon>
        <taxon>Campylobacterota</taxon>
        <taxon>Epsilonproteobacteria</taxon>
        <taxon>Campylobacterales</taxon>
        <taxon>Sulfurovaceae</taxon>
        <taxon>Nitratifractor</taxon>
    </lineage>
</organism>
<accession>A0A7V2SM33</accession>
<dbReference type="GO" id="GO:0000160">
    <property type="term" value="P:phosphorelay signal transduction system"/>
    <property type="evidence" value="ECO:0007669"/>
    <property type="project" value="InterPro"/>
</dbReference>
<keyword evidence="1 2" id="KW-0597">Phosphoprotein</keyword>
<dbReference type="PANTHER" id="PTHR45339">
    <property type="entry name" value="HYBRID SIGNAL TRANSDUCTION HISTIDINE KINASE J"/>
    <property type="match status" value="1"/>
</dbReference>
<dbReference type="AlphaFoldDB" id="A0A7V2SM33"/>
<name>A0A7V2SM33_9BACT</name>
<feature type="compositionally biased region" description="Basic and acidic residues" evidence="3">
    <location>
        <begin position="39"/>
        <end position="57"/>
    </location>
</feature>
<evidence type="ECO:0000259" key="5">
    <source>
        <dbReference type="PROSITE" id="PS50110"/>
    </source>
</evidence>